<evidence type="ECO:0000256" key="2">
    <source>
        <dbReference type="ARBA" id="ARBA00023015"/>
    </source>
</evidence>
<dbReference type="AlphaFoldDB" id="A0AAC9NP77"/>
<evidence type="ECO:0000259" key="5">
    <source>
        <dbReference type="PROSITE" id="PS50931"/>
    </source>
</evidence>
<dbReference type="Gene3D" id="1.10.10.10">
    <property type="entry name" value="Winged helix-like DNA-binding domain superfamily/Winged helix DNA-binding domain"/>
    <property type="match status" value="1"/>
</dbReference>
<dbReference type="CDD" id="cd08417">
    <property type="entry name" value="PBP2_Nitroaromatics_like"/>
    <property type="match status" value="1"/>
</dbReference>
<dbReference type="PANTHER" id="PTHR30118">
    <property type="entry name" value="HTH-TYPE TRANSCRIPTIONAL REGULATOR LEUO-RELATED"/>
    <property type="match status" value="1"/>
</dbReference>
<dbReference type="InterPro" id="IPR005119">
    <property type="entry name" value="LysR_subst-bd"/>
</dbReference>
<evidence type="ECO:0000256" key="3">
    <source>
        <dbReference type="ARBA" id="ARBA00023125"/>
    </source>
</evidence>
<dbReference type="SUPFAM" id="SSF53850">
    <property type="entry name" value="Periplasmic binding protein-like II"/>
    <property type="match status" value="1"/>
</dbReference>
<dbReference type="PROSITE" id="PS50931">
    <property type="entry name" value="HTH_LYSR"/>
    <property type="match status" value="1"/>
</dbReference>
<accession>A0AAC9NP77</accession>
<evidence type="ECO:0000313" key="6">
    <source>
        <dbReference type="EMBL" id="APD88425.1"/>
    </source>
</evidence>
<feature type="domain" description="HTH lysR-type" evidence="5">
    <location>
        <begin position="14"/>
        <end position="71"/>
    </location>
</feature>
<dbReference type="EMBL" id="CP018024">
    <property type="protein sequence ID" value="APD88425.1"/>
    <property type="molecule type" value="Genomic_DNA"/>
</dbReference>
<evidence type="ECO:0000313" key="7">
    <source>
        <dbReference type="Proteomes" id="UP000182101"/>
    </source>
</evidence>
<organism evidence="6 7">
    <name type="scientific">Alteromonas mediterranea</name>
    <dbReference type="NCBI Taxonomy" id="314275"/>
    <lineage>
        <taxon>Bacteria</taxon>
        <taxon>Pseudomonadati</taxon>
        <taxon>Pseudomonadota</taxon>
        <taxon>Gammaproteobacteria</taxon>
        <taxon>Alteromonadales</taxon>
        <taxon>Alteromonadaceae</taxon>
        <taxon>Alteromonas/Salinimonas group</taxon>
        <taxon>Alteromonas</taxon>
    </lineage>
</organism>
<dbReference type="RefSeq" id="WP_020742618.1">
    <property type="nucleotide sequence ID" value="NZ_CP018024.1"/>
</dbReference>
<gene>
    <name evidence="6" type="ORF">BM524_00625</name>
</gene>
<name>A0AAC9NP77_9ALTE</name>
<dbReference type="Gene3D" id="3.40.190.10">
    <property type="entry name" value="Periplasmic binding protein-like II"/>
    <property type="match status" value="2"/>
</dbReference>
<dbReference type="PANTHER" id="PTHR30118:SF15">
    <property type="entry name" value="TRANSCRIPTIONAL REGULATORY PROTEIN"/>
    <property type="match status" value="1"/>
</dbReference>
<dbReference type="Proteomes" id="UP000182101">
    <property type="component" value="Chromosome"/>
</dbReference>
<dbReference type="InterPro" id="IPR000847">
    <property type="entry name" value="LysR_HTH_N"/>
</dbReference>
<dbReference type="InterPro" id="IPR037402">
    <property type="entry name" value="YidZ_PBP2"/>
</dbReference>
<proteinExistence type="inferred from homology"/>
<dbReference type="InterPro" id="IPR050389">
    <property type="entry name" value="LysR-type_TF"/>
</dbReference>
<dbReference type="GO" id="GO:0003700">
    <property type="term" value="F:DNA-binding transcription factor activity"/>
    <property type="evidence" value="ECO:0007669"/>
    <property type="project" value="InterPro"/>
</dbReference>
<evidence type="ECO:0000256" key="1">
    <source>
        <dbReference type="ARBA" id="ARBA00009437"/>
    </source>
</evidence>
<dbReference type="InterPro" id="IPR036390">
    <property type="entry name" value="WH_DNA-bd_sf"/>
</dbReference>
<sequence length="311" mass="35173">MVLWVLEHRQFEKLDLNLLKVFEALWQHRNMTRVAEALHITPSAVSHAMRRFRDILGDPLFVKEKQSMLPTAACERLAPAILKALSDIRKALGEFVDFDPLHSHQRFVIAMQESLELGVLPALLSTLEKQAPNIEIVSTRLHRDTMLADLTNRKLHLAIDIGRAVAAPISHSLLRRDTYKVLMNKQNPLAQSLDKKRYVAARHITVSNRAKGASVEEIALQQLGVSRPSLWRCQNYRAAADVVANTDALLTLPGSVADAVNDDNLISTKLPYQLPELETHLYWHSQQEGEPGLMWLRDLMLHLFAESGLTR</sequence>
<keyword evidence="3" id="KW-0238">DNA-binding</keyword>
<dbReference type="Pfam" id="PF00126">
    <property type="entry name" value="HTH_1"/>
    <property type="match status" value="1"/>
</dbReference>
<dbReference type="GO" id="GO:0003677">
    <property type="term" value="F:DNA binding"/>
    <property type="evidence" value="ECO:0007669"/>
    <property type="project" value="UniProtKB-KW"/>
</dbReference>
<evidence type="ECO:0000256" key="4">
    <source>
        <dbReference type="ARBA" id="ARBA00023163"/>
    </source>
</evidence>
<dbReference type="SUPFAM" id="SSF46785">
    <property type="entry name" value="Winged helix' DNA-binding domain"/>
    <property type="match status" value="1"/>
</dbReference>
<keyword evidence="4" id="KW-0804">Transcription</keyword>
<protein>
    <submittedName>
        <fullName evidence="6">LysR family transcriptional regulator</fullName>
    </submittedName>
</protein>
<reference evidence="6 7" key="1">
    <citation type="submission" date="2016-11" db="EMBL/GenBank/DDBJ databases">
        <title>Networking in microbes: conjugative elements and plasmids in the genus Alteromonas.</title>
        <authorList>
            <person name="Lopez-Perez M."/>
            <person name="Ramon-Marco N."/>
            <person name="Rodriguez-Valera F."/>
        </authorList>
    </citation>
    <scope>NUCLEOTIDE SEQUENCE [LARGE SCALE GENOMIC DNA]</scope>
    <source>
        <strain evidence="6 7">CP48</strain>
    </source>
</reference>
<keyword evidence="2" id="KW-0805">Transcription regulation</keyword>
<comment type="similarity">
    <text evidence="1">Belongs to the LysR transcriptional regulatory family.</text>
</comment>
<dbReference type="Pfam" id="PF03466">
    <property type="entry name" value="LysR_substrate"/>
    <property type="match status" value="1"/>
</dbReference>
<dbReference type="InterPro" id="IPR036388">
    <property type="entry name" value="WH-like_DNA-bd_sf"/>
</dbReference>